<keyword evidence="2" id="KW-0732">Signal</keyword>
<feature type="chain" id="PRO_5044617693" evidence="2">
    <location>
        <begin position="25"/>
        <end position="138"/>
    </location>
</feature>
<evidence type="ECO:0000313" key="5">
    <source>
        <dbReference type="Proteomes" id="UP000315112"/>
    </source>
</evidence>
<evidence type="ECO:0000313" key="3">
    <source>
        <dbReference type="EMBL" id="QGZ40295.1"/>
    </source>
</evidence>
<evidence type="ECO:0000313" key="4">
    <source>
        <dbReference type="EMBL" id="TWI43481.1"/>
    </source>
</evidence>
<dbReference type="RefSeq" id="WP_145880487.1">
    <property type="nucleotide sequence ID" value="NZ_CP046904.1"/>
</dbReference>
<dbReference type="Proteomes" id="UP000437862">
    <property type="component" value="Chromosome"/>
</dbReference>
<evidence type="ECO:0000256" key="2">
    <source>
        <dbReference type="SAM" id="SignalP"/>
    </source>
</evidence>
<reference evidence="4 5" key="1">
    <citation type="journal article" date="2015" name="Stand. Genomic Sci.">
        <title>Genomic Encyclopedia of Bacterial and Archaeal Type Strains, Phase III: the genomes of soil and plant-associated and newly described type strains.</title>
        <authorList>
            <person name="Whitman W.B."/>
            <person name="Woyke T."/>
            <person name="Klenk H.P."/>
            <person name="Zhou Y."/>
            <person name="Lilburn T.G."/>
            <person name="Beck B.J."/>
            <person name="De Vos P."/>
            <person name="Vandamme P."/>
            <person name="Eisen J.A."/>
            <person name="Garrity G."/>
            <person name="Hugenholtz P."/>
            <person name="Kyrpides N.C."/>
        </authorList>
    </citation>
    <scope>NUCLEOTIDE SEQUENCE [LARGE SCALE GENOMIC DNA]</scope>
    <source>
        <strain evidence="4 5">CGMCC 1.10685</strain>
    </source>
</reference>
<keyword evidence="1" id="KW-0472">Membrane</keyword>
<protein>
    <submittedName>
        <fullName evidence="4">Uncharacterized protein</fullName>
    </submittedName>
</protein>
<feature type="signal peptide" evidence="2">
    <location>
        <begin position="1"/>
        <end position="24"/>
    </location>
</feature>
<accession>A0A562PGB7</accession>
<sequence length="138" mass="14959">MQLSRTVAAAVLAAGIACSGAASAAADPSHYLLTYTVIEKFKAFEKDTRKDAHNDEALDPRDADDLIRKLDKDPAAKAALAKHGLSTREFALATFAMLHAGFFVAMEGAMDKKKAAEAFAGYTQEQRANIEMVREMHK</sequence>
<keyword evidence="1" id="KW-1133">Transmembrane helix</keyword>
<keyword evidence="1" id="KW-0812">Transmembrane</keyword>
<reference evidence="4" key="2">
    <citation type="submission" date="2019-07" db="EMBL/GenBank/DDBJ databases">
        <authorList>
            <person name="Whitman W."/>
            <person name="Huntemann M."/>
            <person name="Clum A."/>
            <person name="Pillay M."/>
            <person name="Palaniappan K."/>
            <person name="Varghese N."/>
            <person name="Mikhailova N."/>
            <person name="Stamatis D."/>
            <person name="Reddy T."/>
            <person name="Daum C."/>
            <person name="Shapiro N."/>
            <person name="Ivanova N."/>
            <person name="Kyrpides N."/>
            <person name="Woyke T."/>
        </authorList>
    </citation>
    <scope>NUCLEOTIDE SEQUENCE</scope>
    <source>
        <strain evidence="4">CGMCC 1.10685</strain>
    </source>
</reference>
<dbReference type="EMBL" id="CP046904">
    <property type="protein sequence ID" value="QGZ40295.1"/>
    <property type="molecule type" value="Genomic_DNA"/>
</dbReference>
<name>A0A562PGB7_9BURK</name>
<evidence type="ECO:0000313" key="6">
    <source>
        <dbReference type="Proteomes" id="UP000437862"/>
    </source>
</evidence>
<keyword evidence="6" id="KW-1185">Reference proteome</keyword>
<organism evidence="4 5">
    <name type="scientific">Pseudoduganella flava</name>
    <dbReference type="NCBI Taxonomy" id="871742"/>
    <lineage>
        <taxon>Bacteria</taxon>
        <taxon>Pseudomonadati</taxon>
        <taxon>Pseudomonadota</taxon>
        <taxon>Betaproteobacteria</taxon>
        <taxon>Burkholderiales</taxon>
        <taxon>Oxalobacteraceae</taxon>
        <taxon>Telluria group</taxon>
        <taxon>Pseudoduganella</taxon>
    </lineage>
</organism>
<feature type="transmembrane region" description="Helical" evidence="1">
    <location>
        <begin position="90"/>
        <end position="109"/>
    </location>
</feature>
<gene>
    <name evidence="3" type="ORF">GO485_15370</name>
    <name evidence="4" type="ORF">IP92_05045</name>
</gene>
<reference evidence="3 6" key="3">
    <citation type="submission" date="2019-12" db="EMBL/GenBank/DDBJ databases">
        <title>Draft Genome Sequences of Six Type Strains of the Genus Massilia.</title>
        <authorList>
            <person name="Miess H."/>
            <person name="Frediansyah A."/>
            <person name="Goeker M."/>
            <person name="Gross H."/>
        </authorList>
    </citation>
    <scope>NUCLEOTIDE SEQUENCE [LARGE SCALE GENOMIC DNA]</scope>
    <source>
        <strain evidence="3 6">DSM 26639</strain>
    </source>
</reference>
<dbReference type="Proteomes" id="UP000315112">
    <property type="component" value="Unassembled WGS sequence"/>
</dbReference>
<dbReference type="OrthoDB" id="8758950at2"/>
<proteinExistence type="predicted"/>
<dbReference type="AlphaFoldDB" id="A0A562PGB7"/>
<dbReference type="EMBL" id="VLKW01000012">
    <property type="protein sequence ID" value="TWI43481.1"/>
    <property type="molecule type" value="Genomic_DNA"/>
</dbReference>
<evidence type="ECO:0000256" key="1">
    <source>
        <dbReference type="SAM" id="Phobius"/>
    </source>
</evidence>
<dbReference type="PROSITE" id="PS51257">
    <property type="entry name" value="PROKAR_LIPOPROTEIN"/>
    <property type="match status" value="1"/>
</dbReference>